<name>A0A319EWQ6_ASPSB</name>
<dbReference type="SUPFAM" id="SSF53474">
    <property type="entry name" value="alpha/beta-Hydrolases"/>
    <property type="match status" value="1"/>
</dbReference>
<keyword evidence="3" id="KW-0645">Protease</keyword>
<dbReference type="EMBL" id="KZ826315">
    <property type="protein sequence ID" value="PYI12548.1"/>
    <property type="molecule type" value="Genomic_DNA"/>
</dbReference>
<organism evidence="6 7">
    <name type="scientific">Aspergillus sclerotiicarbonarius (strain CBS 121057 / IBT 28362)</name>
    <dbReference type="NCBI Taxonomy" id="1448318"/>
    <lineage>
        <taxon>Eukaryota</taxon>
        <taxon>Fungi</taxon>
        <taxon>Dikarya</taxon>
        <taxon>Ascomycota</taxon>
        <taxon>Pezizomycotina</taxon>
        <taxon>Eurotiomycetes</taxon>
        <taxon>Eurotiomycetidae</taxon>
        <taxon>Eurotiales</taxon>
        <taxon>Aspergillaceae</taxon>
        <taxon>Aspergillus</taxon>
        <taxon>Aspergillus subgen. Circumdati</taxon>
    </lineage>
</organism>
<evidence type="ECO:0000256" key="4">
    <source>
        <dbReference type="ARBA" id="ARBA00022801"/>
    </source>
</evidence>
<keyword evidence="7" id="KW-1185">Reference proteome</keyword>
<dbReference type="OrthoDB" id="443318at2759"/>
<dbReference type="STRING" id="1448318.A0A319EWQ6"/>
<dbReference type="GO" id="GO:0006508">
    <property type="term" value="P:proteolysis"/>
    <property type="evidence" value="ECO:0007669"/>
    <property type="project" value="UniProtKB-KW"/>
</dbReference>
<reference evidence="6 7" key="1">
    <citation type="submission" date="2018-02" db="EMBL/GenBank/DDBJ databases">
        <title>The genomes of Aspergillus section Nigri reveals drivers in fungal speciation.</title>
        <authorList>
            <consortium name="DOE Joint Genome Institute"/>
            <person name="Vesth T.C."/>
            <person name="Nybo J."/>
            <person name="Theobald S."/>
            <person name="Brandl J."/>
            <person name="Frisvad J.C."/>
            <person name="Nielsen K.F."/>
            <person name="Lyhne E.K."/>
            <person name="Kogle M.E."/>
            <person name="Kuo A."/>
            <person name="Riley R."/>
            <person name="Clum A."/>
            <person name="Nolan M."/>
            <person name="Lipzen A."/>
            <person name="Salamov A."/>
            <person name="Henrissat B."/>
            <person name="Wiebenga A."/>
            <person name="De vries R.P."/>
            <person name="Grigoriev I.V."/>
            <person name="Mortensen U.H."/>
            <person name="Andersen M.R."/>
            <person name="Baker S.E."/>
        </authorList>
    </citation>
    <scope>NUCLEOTIDE SEQUENCE [LARGE SCALE GENOMIC DNA]</scope>
    <source>
        <strain evidence="6 7">CBS 121057</strain>
    </source>
</reference>
<keyword evidence="4 6" id="KW-0378">Hydrolase</keyword>
<dbReference type="InterPro" id="IPR001563">
    <property type="entry name" value="Peptidase_S10"/>
</dbReference>
<dbReference type="InterPro" id="IPR029058">
    <property type="entry name" value="AB_hydrolase_fold"/>
</dbReference>
<dbReference type="Gene3D" id="3.40.50.1820">
    <property type="entry name" value="alpha/beta hydrolase"/>
    <property type="match status" value="1"/>
</dbReference>
<protein>
    <submittedName>
        <fullName evidence="6">Alpha/beta-hydrolase</fullName>
    </submittedName>
</protein>
<accession>A0A319EWQ6</accession>
<dbReference type="Proteomes" id="UP000248423">
    <property type="component" value="Unassembled WGS sequence"/>
</dbReference>
<evidence type="ECO:0000256" key="3">
    <source>
        <dbReference type="ARBA" id="ARBA00022670"/>
    </source>
</evidence>
<evidence type="ECO:0000256" key="5">
    <source>
        <dbReference type="ARBA" id="ARBA00023180"/>
    </source>
</evidence>
<evidence type="ECO:0000256" key="2">
    <source>
        <dbReference type="ARBA" id="ARBA00022645"/>
    </source>
</evidence>
<dbReference type="VEuPathDB" id="FungiDB:BO78DRAFT_434979"/>
<dbReference type="AlphaFoldDB" id="A0A319EWQ6"/>
<evidence type="ECO:0000313" key="7">
    <source>
        <dbReference type="Proteomes" id="UP000248423"/>
    </source>
</evidence>
<comment type="similarity">
    <text evidence="1">Belongs to the peptidase S10 family.</text>
</comment>
<dbReference type="Pfam" id="PF00450">
    <property type="entry name" value="Peptidase_S10"/>
    <property type="match status" value="1"/>
</dbReference>
<gene>
    <name evidence="6" type="ORF">BO78DRAFT_434979</name>
</gene>
<keyword evidence="2" id="KW-0121">Carboxypeptidase</keyword>
<evidence type="ECO:0000256" key="1">
    <source>
        <dbReference type="ARBA" id="ARBA00009431"/>
    </source>
</evidence>
<keyword evidence="5" id="KW-0325">Glycoprotein</keyword>
<evidence type="ECO:0000313" key="6">
    <source>
        <dbReference type="EMBL" id="PYI12548.1"/>
    </source>
</evidence>
<dbReference type="GO" id="GO:0004185">
    <property type="term" value="F:serine-type carboxypeptidase activity"/>
    <property type="evidence" value="ECO:0007669"/>
    <property type="project" value="InterPro"/>
</dbReference>
<proteinExistence type="inferred from homology"/>
<sequence length="357" mass="39817">MLLTQTILELESFKAIPSAFSPDYSVRIRQQDESICAAGTAQHVGWLDAGPKHMFIWHFASQSNEESNRLTVCLNDRPGTSSMLSPFQETGSCLINEYGILNNTNTAHNPYTRAQTSSLLFMDQPVDVNFSYINPGHKLPHDSQKALPVDMRPFLQLFISKVFTHKHNAVIHLSGNPGVLAPAFNRTGCDIMAGDMHCCMTVKSGILIPPYTRPRSLFAMMGHSHGAKTRWAKGGRNRYDVTDPCEIDSMCYAQTVRIKQYLNSVRERKAISPPDAIYWAFETTPKGMTSISSRVVFLLSYGVDFLAYQGNPDLACTPVESRFTVVTVNKAEHLLPQDRPAVALDTFLQWIADSPLI</sequence>